<dbReference type="EMBL" id="BLQM01000026">
    <property type="protein sequence ID" value="GMH52268.1"/>
    <property type="molecule type" value="Genomic_DNA"/>
</dbReference>
<organism evidence="7 8">
    <name type="scientific">Triparma laevis f. inornata</name>
    <dbReference type="NCBI Taxonomy" id="1714386"/>
    <lineage>
        <taxon>Eukaryota</taxon>
        <taxon>Sar</taxon>
        <taxon>Stramenopiles</taxon>
        <taxon>Ochrophyta</taxon>
        <taxon>Bolidophyceae</taxon>
        <taxon>Parmales</taxon>
        <taxon>Triparmaceae</taxon>
        <taxon>Triparma</taxon>
    </lineage>
</organism>
<evidence type="ECO:0000259" key="6">
    <source>
        <dbReference type="Pfam" id="PF04116"/>
    </source>
</evidence>
<dbReference type="Pfam" id="PF04116">
    <property type="entry name" value="FA_hydroxylase"/>
    <property type="match status" value="1"/>
</dbReference>
<dbReference type="GO" id="GO:0005506">
    <property type="term" value="F:iron ion binding"/>
    <property type="evidence" value="ECO:0007669"/>
    <property type="project" value="InterPro"/>
</dbReference>
<dbReference type="Proteomes" id="UP001162640">
    <property type="component" value="Unassembled WGS sequence"/>
</dbReference>
<evidence type="ECO:0000256" key="3">
    <source>
        <dbReference type="ARBA" id="ARBA00022989"/>
    </source>
</evidence>
<dbReference type="GO" id="GO:0016491">
    <property type="term" value="F:oxidoreductase activity"/>
    <property type="evidence" value="ECO:0007669"/>
    <property type="project" value="InterPro"/>
</dbReference>
<proteinExistence type="predicted"/>
<evidence type="ECO:0000313" key="7">
    <source>
        <dbReference type="EMBL" id="GMH52268.1"/>
    </source>
</evidence>
<comment type="subcellular location">
    <subcellularLocation>
        <location evidence="1">Membrane</location>
    </subcellularLocation>
</comment>
<dbReference type="GO" id="GO:0016020">
    <property type="term" value="C:membrane"/>
    <property type="evidence" value="ECO:0007669"/>
    <property type="project" value="UniProtKB-SubCell"/>
</dbReference>
<protein>
    <recommendedName>
        <fullName evidence="6">Fatty acid hydroxylase domain-containing protein</fullName>
    </recommendedName>
</protein>
<keyword evidence="3 5" id="KW-1133">Transmembrane helix</keyword>
<name>A0A9W6ZJN8_9STRA</name>
<evidence type="ECO:0000256" key="1">
    <source>
        <dbReference type="ARBA" id="ARBA00004370"/>
    </source>
</evidence>
<dbReference type="InterPro" id="IPR050307">
    <property type="entry name" value="Sterol_Desaturase_Related"/>
</dbReference>
<evidence type="ECO:0000256" key="2">
    <source>
        <dbReference type="ARBA" id="ARBA00022692"/>
    </source>
</evidence>
<accession>A0A9W6ZJN8</accession>
<gene>
    <name evidence="7" type="ORF">TL16_g01195</name>
</gene>
<evidence type="ECO:0000313" key="8">
    <source>
        <dbReference type="Proteomes" id="UP001162640"/>
    </source>
</evidence>
<keyword evidence="4 5" id="KW-0472">Membrane</keyword>
<sequence length="269" mass="30436">MSINRLFDQTYSTSNDGWVMAWATLFLTGLLEIVSMGEVTKVCRRTGGRKLYALGVLYNFINNAVLGPPLYTLVSNKWMSQPLPTQSRVVMVFAIIVGHSIGYYCVHRWMHTKAMYWAHRFHHRFNSIVCPVTANAVSLAEYALAYMLPFIVGAWLLRPDRMSMFIAVGVVSLNNLLIHTPILADASANLVPWLFVSTADHLEHHRRLTSHYAAPTISIDRLLAFFVGKPTNWNAEFESGEQVPDDKDNLIYMDSDGNYVTYSKGKKVN</sequence>
<comment type="caution">
    <text evidence="7">The sequence shown here is derived from an EMBL/GenBank/DDBJ whole genome shotgun (WGS) entry which is preliminary data.</text>
</comment>
<feature type="transmembrane region" description="Helical" evidence="5">
    <location>
        <begin position="20"/>
        <end position="39"/>
    </location>
</feature>
<feature type="transmembrane region" description="Helical" evidence="5">
    <location>
        <begin position="127"/>
        <end position="156"/>
    </location>
</feature>
<feature type="domain" description="Fatty acid hydroxylase" evidence="6">
    <location>
        <begin position="93"/>
        <end position="223"/>
    </location>
</feature>
<dbReference type="GO" id="GO:0008610">
    <property type="term" value="P:lipid biosynthetic process"/>
    <property type="evidence" value="ECO:0007669"/>
    <property type="project" value="InterPro"/>
</dbReference>
<dbReference type="InterPro" id="IPR006694">
    <property type="entry name" value="Fatty_acid_hydroxylase"/>
</dbReference>
<keyword evidence="2 5" id="KW-0812">Transmembrane</keyword>
<feature type="transmembrane region" description="Helical" evidence="5">
    <location>
        <begin position="86"/>
        <end position="106"/>
    </location>
</feature>
<feature type="transmembrane region" description="Helical" evidence="5">
    <location>
        <begin position="51"/>
        <end position="74"/>
    </location>
</feature>
<dbReference type="AlphaFoldDB" id="A0A9W6ZJN8"/>
<dbReference type="PANTHER" id="PTHR11863">
    <property type="entry name" value="STEROL DESATURASE"/>
    <property type="match status" value="1"/>
</dbReference>
<reference evidence="8" key="1">
    <citation type="journal article" date="2023" name="Commun. Biol.">
        <title>Genome analysis of Parmales, the sister group of diatoms, reveals the evolutionary specialization of diatoms from phago-mixotrophs to photoautotrophs.</title>
        <authorList>
            <person name="Ban H."/>
            <person name="Sato S."/>
            <person name="Yoshikawa S."/>
            <person name="Yamada K."/>
            <person name="Nakamura Y."/>
            <person name="Ichinomiya M."/>
            <person name="Sato N."/>
            <person name="Blanc-Mathieu R."/>
            <person name="Endo H."/>
            <person name="Kuwata A."/>
            <person name="Ogata H."/>
        </authorList>
    </citation>
    <scope>NUCLEOTIDE SEQUENCE [LARGE SCALE GENOMIC DNA]</scope>
</reference>
<evidence type="ECO:0000256" key="5">
    <source>
        <dbReference type="SAM" id="Phobius"/>
    </source>
</evidence>
<evidence type="ECO:0000256" key="4">
    <source>
        <dbReference type="ARBA" id="ARBA00023136"/>
    </source>
</evidence>